<feature type="transmembrane region" description="Helical" evidence="1">
    <location>
        <begin position="45"/>
        <end position="67"/>
    </location>
</feature>
<dbReference type="Proteomes" id="UP001152747">
    <property type="component" value="Unassembled WGS sequence"/>
</dbReference>
<keyword evidence="1" id="KW-0812">Transmembrane</keyword>
<reference evidence="2" key="1">
    <citation type="submission" date="2022-11" db="EMBL/GenBank/DDBJ databases">
        <authorList>
            <person name="Kikuchi T."/>
        </authorList>
    </citation>
    <scope>NUCLEOTIDE SEQUENCE</scope>
    <source>
        <strain evidence="2">PS1010</strain>
    </source>
</reference>
<keyword evidence="1" id="KW-1133">Transmembrane helix</keyword>
<accession>A0A9P1J052</accession>
<evidence type="ECO:0008006" key="4">
    <source>
        <dbReference type="Google" id="ProtNLM"/>
    </source>
</evidence>
<proteinExistence type="predicted"/>
<dbReference type="EMBL" id="CANHGI010000005">
    <property type="protein sequence ID" value="CAI5453337.1"/>
    <property type="molecule type" value="Genomic_DNA"/>
</dbReference>
<dbReference type="OrthoDB" id="5842676at2759"/>
<sequence>MFIIGALGCGSWLGGCLSCVTLAVNRCCDLNPNFKLRWIFQERRIYWIILLIISYAIYGFLFTNPPLFQCDYFSWFFNPRINNNPHLYINVLHTANNCLVSIFITSFYCYLCLLLNQKSRFSLSSGINKTQRQIFLQSTIICSLNAIAAYIHVYMQYFHTPPIAILIGHIT</sequence>
<dbReference type="AlphaFoldDB" id="A0A9P1J052"/>
<dbReference type="PANTHER" id="PTHR23021">
    <property type="entry name" value="SERPENTINE RECEPTOR, CLASS T"/>
    <property type="match status" value="1"/>
</dbReference>
<keyword evidence="3" id="KW-1185">Reference proteome</keyword>
<evidence type="ECO:0000256" key="1">
    <source>
        <dbReference type="SAM" id="Phobius"/>
    </source>
</evidence>
<dbReference type="InterPro" id="IPR019425">
    <property type="entry name" value="7TM_GPCR_serpentine_rcpt_Srt"/>
</dbReference>
<dbReference type="PANTHER" id="PTHR23021:SF11">
    <property type="entry name" value="SERPENTINE RECEPTOR, CLASS T"/>
    <property type="match status" value="1"/>
</dbReference>
<gene>
    <name evidence="2" type="ORF">CAMP_LOCUS15974</name>
</gene>
<evidence type="ECO:0000313" key="2">
    <source>
        <dbReference type="EMBL" id="CAI5453337.1"/>
    </source>
</evidence>
<dbReference type="SUPFAM" id="SSF81321">
    <property type="entry name" value="Family A G protein-coupled receptor-like"/>
    <property type="match status" value="1"/>
</dbReference>
<feature type="transmembrane region" description="Helical" evidence="1">
    <location>
        <begin position="134"/>
        <end position="153"/>
    </location>
</feature>
<evidence type="ECO:0000313" key="3">
    <source>
        <dbReference type="Proteomes" id="UP001152747"/>
    </source>
</evidence>
<dbReference type="Pfam" id="PF10321">
    <property type="entry name" value="7TM_GPCR_Srt"/>
    <property type="match status" value="1"/>
</dbReference>
<keyword evidence="1" id="KW-0472">Membrane</keyword>
<feature type="transmembrane region" description="Helical" evidence="1">
    <location>
        <begin position="87"/>
        <end position="113"/>
    </location>
</feature>
<organism evidence="2 3">
    <name type="scientific">Caenorhabditis angaria</name>
    <dbReference type="NCBI Taxonomy" id="860376"/>
    <lineage>
        <taxon>Eukaryota</taxon>
        <taxon>Metazoa</taxon>
        <taxon>Ecdysozoa</taxon>
        <taxon>Nematoda</taxon>
        <taxon>Chromadorea</taxon>
        <taxon>Rhabditida</taxon>
        <taxon>Rhabditina</taxon>
        <taxon>Rhabditomorpha</taxon>
        <taxon>Rhabditoidea</taxon>
        <taxon>Rhabditidae</taxon>
        <taxon>Peloderinae</taxon>
        <taxon>Caenorhabditis</taxon>
    </lineage>
</organism>
<comment type="caution">
    <text evidence="2">The sequence shown here is derived from an EMBL/GenBank/DDBJ whole genome shotgun (WGS) entry which is preliminary data.</text>
</comment>
<name>A0A9P1J052_9PELO</name>
<protein>
    <recommendedName>
        <fullName evidence="4">7TM GPCR serpentine receptor class x (Srx) domain-containing protein</fullName>
    </recommendedName>
</protein>